<comment type="similarity">
    <text evidence="2">Belongs to the HPPK family.</text>
</comment>
<evidence type="ECO:0000256" key="12">
    <source>
        <dbReference type="ARBA" id="ARBA00033413"/>
    </source>
</evidence>
<name>A0A7H1N0H0_9PROT</name>
<dbReference type="GO" id="GO:0005524">
    <property type="term" value="F:ATP binding"/>
    <property type="evidence" value="ECO:0007669"/>
    <property type="project" value="UniProtKB-KW"/>
</dbReference>
<comment type="function">
    <text evidence="10">Catalyzes the transfer of pyrophosphate from adenosine triphosphate (ATP) to 6-hydroxymethyl-7,8-dihydropterin, an enzymatic step in folate biosynthesis pathway.</text>
</comment>
<keyword evidence="8" id="KW-0067">ATP-binding</keyword>
<evidence type="ECO:0000256" key="1">
    <source>
        <dbReference type="ARBA" id="ARBA00005051"/>
    </source>
</evidence>
<evidence type="ECO:0000256" key="3">
    <source>
        <dbReference type="ARBA" id="ARBA00013253"/>
    </source>
</evidence>
<dbReference type="AlphaFoldDB" id="A0A7H1N0H0"/>
<proteinExistence type="inferred from homology"/>
<evidence type="ECO:0000256" key="7">
    <source>
        <dbReference type="ARBA" id="ARBA00022777"/>
    </source>
</evidence>
<dbReference type="EC" id="2.7.6.3" evidence="3"/>
<accession>A0A7H1N0H0</accession>
<evidence type="ECO:0000256" key="6">
    <source>
        <dbReference type="ARBA" id="ARBA00022741"/>
    </source>
</evidence>
<evidence type="ECO:0000256" key="11">
    <source>
        <dbReference type="ARBA" id="ARBA00029766"/>
    </source>
</evidence>
<feature type="domain" description="7,8-dihydro-6-hydroxymethylpterin-pyrophosphokinase" evidence="13">
    <location>
        <begin position="10"/>
        <end position="142"/>
    </location>
</feature>
<dbReference type="PANTHER" id="PTHR43071">
    <property type="entry name" value="2-AMINO-4-HYDROXY-6-HYDROXYMETHYLDIHYDROPTERIDINE PYROPHOSPHOKINASE"/>
    <property type="match status" value="1"/>
</dbReference>
<dbReference type="UniPathway" id="UPA00077">
    <property type="reaction ID" value="UER00155"/>
</dbReference>
<reference evidence="14 15" key="1">
    <citation type="submission" date="2020-05" db="EMBL/GenBank/DDBJ databases">
        <title>Complete closed genome sequence of Defluviicoccus vanus.</title>
        <authorList>
            <person name="Bessarab I."/>
            <person name="Arumugam K."/>
            <person name="Maszenan A.M."/>
            <person name="Seviour R.J."/>
            <person name="Williams R.B."/>
        </authorList>
    </citation>
    <scope>NUCLEOTIDE SEQUENCE [LARGE SCALE GENOMIC DNA]</scope>
    <source>
        <strain evidence="14 15">Ben 114</strain>
    </source>
</reference>
<dbReference type="RefSeq" id="WP_190262712.1">
    <property type="nucleotide sequence ID" value="NZ_CP053923.1"/>
</dbReference>
<dbReference type="Pfam" id="PF01288">
    <property type="entry name" value="HPPK"/>
    <property type="match status" value="1"/>
</dbReference>
<dbReference type="NCBIfam" id="TIGR01498">
    <property type="entry name" value="folK"/>
    <property type="match status" value="1"/>
</dbReference>
<evidence type="ECO:0000256" key="9">
    <source>
        <dbReference type="ARBA" id="ARBA00022909"/>
    </source>
</evidence>
<sequence>MAKVMSLVAIGIGSNLPAAGKGGPLQVAREAVAALDTETIRVVHRSSWYWSDPVPPALQSLYVNGIVLAETVFDPGTLLRRLFHIEHQFARLRTAANQARTLDLDLLIYDALVIDTVDRRLIVPHPRLHRRAFVLQPLHEVWPAWRHPVSGLSASQLLQQLAGDQWLCRIGC</sequence>
<dbReference type="GO" id="GO:0016301">
    <property type="term" value="F:kinase activity"/>
    <property type="evidence" value="ECO:0007669"/>
    <property type="project" value="UniProtKB-KW"/>
</dbReference>
<dbReference type="PANTHER" id="PTHR43071:SF1">
    <property type="entry name" value="2-AMINO-4-HYDROXY-6-HYDROXYMETHYLDIHYDROPTERIDINE PYROPHOSPHOKINASE"/>
    <property type="match status" value="1"/>
</dbReference>
<dbReference type="SUPFAM" id="SSF55083">
    <property type="entry name" value="6-hydroxymethyl-7,8-dihydropterin pyrophosphokinase, HPPK"/>
    <property type="match status" value="1"/>
</dbReference>
<dbReference type="GO" id="GO:0003848">
    <property type="term" value="F:2-amino-4-hydroxy-6-hydroxymethyldihydropteridine diphosphokinase activity"/>
    <property type="evidence" value="ECO:0007669"/>
    <property type="project" value="UniProtKB-EC"/>
</dbReference>
<dbReference type="CDD" id="cd00483">
    <property type="entry name" value="HPPK"/>
    <property type="match status" value="1"/>
</dbReference>
<protein>
    <recommendedName>
        <fullName evidence="4">2-amino-4-hydroxy-6-hydroxymethyldihydropteridine pyrophosphokinase</fullName>
        <ecNumber evidence="3">2.7.6.3</ecNumber>
    </recommendedName>
    <alternativeName>
        <fullName evidence="11">6-hydroxymethyl-7,8-dihydropterin pyrophosphokinase</fullName>
    </alternativeName>
    <alternativeName>
        <fullName evidence="12">7,8-dihydro-6-hydroxymethylpterin-pyrophosphokinase</fullName>
    </alternativeName>
</protein>
<evidence type="ECO:0000256" key="8">
    <source>
        <dbReference type="ARBA" id="ARBA00022840"/>
    </source>
</evidence>
<dbReference type="GO" id="GO:0046656">
    <property type="term" value="P:folic acid biosynthetic process"/>
    <property type="evidence" value="ECO:0007669"/>
    <property type="project" value="UniProtKB-KW"/>
</dbReference>
<keyword evidence="7 14" id="KW-0418">Kinase</keyword>
<evidence type="ECO:0000256" key="5">
    <source>
        <dbReference type="ARBA" id="ARBA00022679"/>
    </source>
</evidence>
<comment type="pathway">
    <text evidence="1">Cofactor biosynthesis; tetrahydrofolate biosynthesis; 2-amino-4-hydroxy-6-hydroxymethyl-7,8-dihydropteridine diphosphate from 7,8-dihydroneopterin triphosphate: step 4/4.</text>
</comment>
<dbReference type="EMBL" id="CP053923">
    <property type="protein sequence ID" value="QNT69206.1"/>
    <property type="molecule type" value="Genomic_DNA"/>
</dbReference>
<evidence type="ECO:0000256" key="10">
    <source>
        <dbReference type="ARBA" id="ARBA00029409"/>
    </source>
</evidence>
<gene>
    <name evidence="14" type="primary">folK</name>
    <name evidence="14" type="ORF">HQ394_07505</name>
</gene>
<dbReference type="Gene3D" id="3.30.70.560">
    <property type="entry name" value="7,8-Dihydro-6-hydroxymethylpterin-pyrophosphokinase HPPK"/>
    <property type="match status" value="1"/>
</dbReference>
<dbReference type="InterPro" id="IPR000550">
    <property type="entry name" value="Hppk"/>
</dbReference>
<evidence type="ECO:0000256" key="2">
    <source>
        <dbReference type="ARBA" id="ARBA00005810"/>
    </source>
</evidence>
<dbReference type="InterPro" id="IPR035907">
    <property type="entry name" value="Hppk_sf"/>
</dbReference>
<keyword evidence="5 14" id="KW-0808">Transferase</keyword>
<evidence type="ECO:0000256" key="4">
    <source>
        <dbReference type="ARBA" id="ARBA00016218"/>
    </source>
</evidence>
<evidence type="ECO:0000259" key="13">
    <source>
        <dbReference type="Pfam" id="PF01288"/>
    </source>
</evidence>
<dbReference type="Proteomes" id="UP000516369">
    <property type="component" value="Chromosome"/>
</dbReference>
<organism evidence="14 15">
    <name type="scientific">Defluviicoccus vanus</name>
    <dbReference type="NCBI Taxonomy" id="111831"/>
    <lineage>
        <taxon>Bacteria</taxon>
        <taxon>Pseudomonadati</taxon>
        <taxon>Pseudomonadota</taxon>
        <taxon>Alphaproteobacteria</taxon>
        <taxon>Rhodospirillales</taxon>
        <taxon>Rhodospirillaceae</taxon>
        <taxon>Defluviicoccus</taxon>
    </lineage>
</organism>
<keyword evidence="9" id="KW-0289">Folate biosynthesis</keyword>
<dbReference type="KEGG" id="dvn:HQ394_07505"/>
<evidence type="ECO:0000313" key="15">
    <source>
        <dbReference type="Proteomes" id="UP000516369"/>
    </source>
</evidence>
<keyword evidence="6" id="KW-0547">Nucleotide-binding</keyword>
<keyword evidence="15" id="KW-1185">Reference proteome</keyword>
<evidence type="ECO:0000313" key="14">
    <source>
        <dbReference type="EMBL" id="QNT69206.1"/>
    </source>
</evidence>
<dbReference type="GO" id="GO:0046654">
    <property type="term" value="P:tetrahydrofolate biosynthetic process"/>
    <property type="evidence" value="ECO:0007669"/>
    <property type="project" value="UniProtKB-UniPathway"/>
</dbReference>